<dbReference type="EMBL" id="JACHHI010000001">
    <property type="protein sequence ID" value="MBB6477233.1"/>
    <property type="molecule type" value="Genomic_DNA"/>
</dbReference>
<dbReference type="GeneID" id="93485545"/>
<dbReference type="SMART" id="SM00382">
    <property type="entry name" value="AAA"/>
    <property type="match status" value="1"/>
</dbReference>
<dbReference type="InterPro" id="IPR025158">
    <property type="entry name" value="Mg_chelat-rel_C"/>
</dbReference>
<dbReference type="PANTHER" id="PTHR32039:SF7">
    <property type="entry name" value="COMPETENCE PROTEIN COMM"/>
    <property type="match status" value="1"/>
</dbReference>
<dbReference type="InterPro" id="IPR020568">
    <property type="entry name" value="Ribosomal_Su5_D2-typ_SF"/>
</dbReference>
<dbReference type="PANTHER" id="PTHR32039">
    <property type="entry name" value="MAGNESIUM-CHELATASE SUBUNIT CHLI"/>
    <property type="match status" value="1"/>
</dbReference>
<dbReference type="InterPro" id="IPR000523">
    <property type="entry name" value="Mg_chelatse_chII-like_cat_dom"/>
</dbReference>
<dbReference type="InterPro" id="IPR004482">
    <property type="entry name" value="Mg_chelat-rel"/>
</dbReference>
<comment type="similarity">
    <text evidence="1">Belongs to the Mg-chelatase subunits D/I family. ComM subfamily.</text>
</comment>
<dbReference type="GO" id="GO:0005524">
    <property type="term" value="F:ATP binding"/>
    <property type="evidence" value="ECO:0007669"/>
    <property type="project" value="UniProtKB-KW"/>
</dbReference>
<gene>
    <name evidence="5" type="ORF">HNR45_000255</name>
</gene>
<comment type="caution">
    <text evidence="5">The sequence shown here is derived from an EMBL/GenBank/DDBJ whole genome shotgun (WGS) entry which is preliminary data.</text>
</comment>
<dbReference type="RefSeq" id="WP_024048969.1">
    <property type="nucleotide sequence ID" value="NZ_CABWNB010000001.1"/>
</dbReference>
<evidence type="ECO:0000256" key="1">
    <source>
        <dbReference type="ARBA" id="ARBA00006354"/>
    </source>
</evidence>
<dbReference type="Pfam" id="PF01078">
    <property type="entry name" value="Mg_chelatase"/>
    <property type="match status" value="1"/>
</dbReference>
<evidence type="ECO:0000313" key="6">
    <source>
        <dbReference type="Proteomes" id="UP000591941"/>
    </source>
</evidence>
<dbReference type="InterPro" id="IPR014721">
    <property type="entry name" value="Ribsml_uS5_D2-typ_fold_subgr"/>
</dbReference>
<dbReference type="Pfam" id="PF13541">
    <property type="entry name" value="ChlI"/>
    <property type="match status" value="1"/>
</dbReference>
<keyword evidence="3" id="KW-0067">ATP-binding</keyword>
<accession>A0A841R0G3</accession>
<keyword evidence="2" id="KW-0547">Nucleotide-binding</keyword>
<dbReference type="Gene3D" id="3.40.50.300">
    <property type="entry name" value="P-loop containing nucleotide triphosphate hydrolases"/>
    <property type="match status" value="1"/>
</dbReference>
<dbReference type="Pfam" id="PF13335">
    <property type="entry name" value="Mg_chelatase_C"/>
    <property type="match status" value="1"/>
</dbReference>
<dbReference type="PRINTS" id="PR01657">
    <property type="entry name" value="MCMFAMILY"/>
</dbReference>
<organism evidence="5 6">
    <name type="scientific">Negativicoccus succinicivorans</name>
    <dbReference type="NCBI Taxonomy" id="620903"/>
    <lineage>
        <taxon>Bacteria</taxon>
        <taxon>Bacillati</taxon>
        <taxon>Bacillota</taxon>
        <taxon>Negativicutes</taxon>
        <taxon>Veillonellales</taxon>
        <taxon>Veillonellaceae</taxon>
        <taxon>Negativicoccus</taxon>
    </lineage>
</organism>
<feature type="domain" description="AAA+ ATPase" evidence="4">
    <location>
        <begin position="211"/>
        <end position="395"/>
    </location>
</feature>
<proteinExistence type="inferred from homology"/>
<dbReference type="InterPro" id="IPR045006">
    <property type="entry name" value="CHLI-like"/>
</dbReference>
<dbReference type="OrthoDB" id="9813147at2"/>
<dbReference type="Gene3D" id="3.30.230.10">
    <property type="match status" value="1"/>
</dbReference>
<evidence type="ECO:0000313" key="5">
    <source>
        <dbReference type="EMBL" id="MBB6477233.1"/>
    </source>
</evidence>
<name>A0A841R0G3_9FIRM</name>
<dbReference type="Proteomes" id="UP000591941">
    <property type="component" value="Unassembled WGS sequence"/>
</dbReference>
<evidence type="ECO:0000256" key="2">
    <source>
        <dbReference type="ARBA" id="ARBA00022741"/>
    </source>
</evidence>
<dbReference type="InterPro" id="IPR003593">
    <property type="entry name" value="AAA+_ATPase"/>
</dbReference>
<sequence length="506" mass="55300">MFARVFGATTFGLSGHLILVEVDLANGLPAYDIVGLPTQAVRESKERVRPALKNSGLEFPLRKITVNLAPADLKKEGAGLDLAIAIGILAAGGTLQRESLEDAVGIGELALDGTVRPVNGVLPMVIAAKEAGKKRFFVAPQNVQEALLCNGIEVYAVTSLRDLVRYLQGEIVWKTAVPDSEQEEIPEVNEDFAEVQGQIMAKRALEIAAAGGHNVLMIGPPGSGKTMLARRINSILPPLSHDEALEVTKIYSVAGLFDVSRTAALHARPFRSPHHTVSTAALIGGGSIPKPGEVTLSHKGVLFLDELPEFPRSVLEVLRQPLEDRVVHISRVNASLTYPADFILISAMNPCPCGFNGDPDKECTCSSGDIRRYLRKISGPLLDRIDLHVSVQRPKYTELTATRAEESSEVIRARVKLARERQAKRLAIYGMRTNSQMQHRQIKETCEMTPRAQQILADVFNRLHLSARAYDRIIKVARTIADLQGKDIIDAEQIAEAVSYRAQDKE</sequence>
<dbReference type="SUPFAM" id="SSF52540">
    <property type="entry name" value="P-loop containing nucleoside triphosphate hydrolases"/>
    <property type="match status" value="1"/>
</dbReference>
<protein>
    <submittedName>
        <fullName evidence="5">Magnesium chelatase family protein</fullName>
    </submittedName>
</protein>
<dbReference type="InterPro" id="IPR027417">
    <property type="entry name" value="P-loop_NTPase"/>
</dbReference>
<keyword evidence="6" id="KW-1185">Reference proteome</keyword>
<reference evidence="5 6" key="1">
    <citation type="submission" date="2020-08" db="EMBL/GenBank/DDBJ databases">
        <title>Genomic Encyclopedia of Type Strains, Phase IV (KMG-IV): sequencing the most valuable type-strain genomes for metagenomic binning, comparative biology and taxonomic classification.</title>
        <authorList>
            <person name="Goeker M."/>
        </authorList>
    </citation>
    <scope>NUCLEOTIDE SEQUENCE [LARGE SCALE GENOMIC DNA]</scope>
    <source>
        <strain evidence="5 6">DSM 21255</strain>
    </source>
</reference>
<dbReference type="SUPFAM" id="SSF54211">
    <property type="entry name" value="Ribosomal protein S5 domain 2-like"/>
    <property type="match status" value="1"/>
</dbReference>
<dbReference type="GO" id="GO:0003677">
    <property type="term" value="F:DNA binding"/>
    <property type="evidence" value="ECO:0007669"/>
    <property type="project" value="InterPro"/>
</dbReference>
<dbReference type="NCBIfam" id="TIGR00368">
    <property type="entry name" value="YifB family Mg chelatase-like AAA ATPase"/>
    <property type="match status" value="1"/>
</dbReference>
<evidence type="ECO:0000256" key="3">
    <source>
        <dbReference type="ARBA" id="ARBA00022840"/>
    </source>
</evidence>
<evidence type="ECO:0000259" key="4">
    <source>
        <dbReference type="SMART" id="SM00382"/>
    </source>
</evidence>
<dbReference type="AlphaFoldDB" id="A0A841R0G3"/>
<dbReference type="InterPro" id="IPR001208">
    <property type="entry name" value="MCM_dom"/>
</dbReference>